<evidence type="ECO:0000313" key="11">
    <source>
        <dbReference type="EMBL" id="MDS1822537.1"/>
    </source>
</evidence>
<evidence type="ECO:0000313" key="18">
    <source>
        <dbReference type="EMBL" id="WAT90401.1"/>
    </source>
</evidence>
<dbReference type="EMBL" id="DACQKT010000005">
    <property type="protein sequence ID" value="HAS6677799.1"/>
    <property type="molecule type" value="Genomic_DNA"/>
</dbReference>
<protein>
    <submittedName>
        <fullName evidence="9">ABC transporter permease subunit</fullName>
    </submittedName>
    <submittedName>
        <fullName evidence="14">Microcin C ABC transporter permease YejB</fullName>
    </submittedName>
</protein>
<dbReference type="Proteomes" id="UP000321504">
    <property type="component" value="Unassembled WGS sequence"/>
</dbReference>
<dbReference type="CDD" id="cd06261">
    <property type="entry name" value="TM_PBP2"/>
    <property type="match status" value="1"/>
</dbReference>
<keyword evidence="3" id="KW-1003">Cell membrane</keyword>
<dbReference type="OMA" id="WLMLGQY"/>
<feature type="transmembrane region" description="Helical" evidence="7">
    <location>
        <begin position="262"/>
        <end position="287"/>
    </location>
</feature>
<feature type="transmembrane region" description="Helical" evidence="7">
    <location>
        <begin position="152"/>
        <end position="175"/>
    </location>
</feature>
<reference evidence="10" key="8">
    <citation type="submission" date="2020-09" db="EMBL/GenBank/DDBJ databases">
        <title>Genome sequence of Vibrio parahaemolyticus isolates.</title>
        <authorList>
            <person name="Hammerl J.A."/>
            <person name="Strauch E."/>
        </authorList>
    </citation>
    <scope>NUCLEOTIDE SEQUENCE</scope>
    <source>
        <strain evidence="10">17-VB00146</strain>
    </source>
</reference>
<dbReference type="EMBL" id="LHQV01000010">
    <property type="protein sequence ID" value="OQK01583.1"/>
    <property type="molecule type" value="Genomic_DNA"/>
</dbReference>
<sequence length="341" mass="37859">MLSYFLRRLALVIPTFLGITILIFAITRFVPGGPVERMLSQMQSQGDGAASMTSAGGNTALSDEQIAELNAFYGLDKPVMEAYVDWLSRLVTLDLGESTRYYEPVSDMIAERLPVSLFYGGMTFFISYFISIPLGYYKALKHGSVFDSTSSILIFVGYALPGYVVGVLLITLFSYHLEWFPMGGFVGDDFDDYETFFERAKDVMWHAVLPLICYLIGDFATLTMTMKNNLMENLSSDYIRTAIAKGLPFKKAVRKHALRNSLIPIASHFGNSLLFFMTGAFLIEVIFNIDGIGLLGYESIMERDYPVVMGIVAINAVLLLIGNIISDICVALVDPRVKFGA</sequence>
<reference evidence="12 23" key="7">
    <citation type="submission" date="2020-04" db="EMBL/GenBank/DDBJ databases">
        <title>Whole-genome sequencing of Vibrio spp. from China reveals different genetic environments of blaCTX-M-14 among diverse lineages.</title>
        <authorList>
            <person name="Zheng Z."/>
            <person name="Ye L."/>
            <person name="Chen S."/>
        </authorList>
    </citation>
    <scope>NUCLEOTIDE SEQUENCE [LARGE SCALE GENOMIC DNA]</scope>
    <source>
        <strain evidence="12 23">Vb0551</strain>
    </source>
</reference>
<feature type="transmembrane region" description="Helical" evidence="7">
    <location>
        <begin position="307"/>
        <end position="333"/>
    </location>
</feature>
<reference evidence="11" key="11">
    <citation type="submission" date="2023-06" db="EMBL/GenBank/DDBJ databases">
        <title>Genomic Diversity of Vibrio spp. and Metagenomic Analysis of Pathogens in Florida Gulf Coastal Waters Following Hurricane Ian.</title>
        <authorList>
            <person name="Brumfield K.D."/>
        </authorList>
    </citation>
    <scope>NUCLEOTIDE SEQUENCE</scope>
    <source>
        <strain evidence="11">WBS2B-138</strain>
    </source>
</reference>
<dbReference type="EMBL" id="CP097355">
    <property type="protein sequence ID" value="UYV26287.1"/>
    <property type="molecule type" value="Genomic_DNA"/>
</dbReference>
<dbReference type="RefSeq" id="WP_005458995.1">
    <property type="nucleotide sequence ID" value="NZ_CABMHD010000004.1"/>
</dbReference>
<evidence type="ECO:0000313" key="20">
    <source>
        <dbReference type="Proteomes" id="UP000214596"/>
    </source>
</evidence>
<dbReference type="InterPro" id="IPR035906">
    <property type="entry name" value="MetI-like_sf"/>
</dbReference>
<dbReference type="EMBL" id="JACVHL010000003">
    <property type="protein sequence ID" value="MCC3804319.1"/>
    <property type="molecule type" value="Genomic_DNA"/>
</dbReference>
<dbReference type="Proteomes" id="UP000214596">
    <property type="component" value="Unassembled WGS sequence"/>
</dbReference>
<reference evidence="14 20" key="2">
    <citation type="journal article" date="2017" name="Appl. Environ. Microbiol.">
        <title>Parallel evolution of two clades of a major Atlantic endemic Vibrio parahaemolyticus pathogen lineage by independent acquisition of related pathogenicity islands.</title>
        <authorList>
            <person name="Xu F."/>
            <person name="Gonzalez-Escalona N."/>
            <person name="Drees K.P."/>
            <person name="Sebra R.P."/>
            <person name="Cooper V.S."/>
            <person name="Jones S.H."/>
            <person name="Whistler C.A."/>
        </authorList>
    </citation>
    <scope>NUCLEOTIDE SEQUENCE [LARGE SCALE GENOMIC DNA]</scope>
    <source>
        <strain evidence="14 20">MAVP-3</strain>
    </source>
</reference>
<evidence type="ECO:0000256" key="7">
    <source>
        <dbReference type="RuleBase" id="RU363032"/>
    </source>
</evidence>
<evidence type="ECO:0000256" key="5">
    <source>
        <dbReference type="ARBA" id="ARBA00022989"/>
    </source>
</evidence>
<dbReference type="Proteomes" id="UP000518904">
    <property type="component" value="Unassembled WGS sequence"/>
</dbReference>
<dbReference type="InterPro" id="IPR000515">
    <property type="entry name" value="MetI-like"/>
</dbReference>
<dbReference type="Proteomes" id="UP000856022">
    <property type="component" value="Unassembled WGS sequence"/>
</dbReference>
<keyword evidence="19" id="KW-1185">Reference proteome</keyword>
<dbReference type="SUPFAM" id="SSF161098">
    <property type="entry name" value="MetI-like"/>
    <property type="match status" value="1"/>
</dbReference>
<evidence type="ECO:0000259" key="8">
    <source>
        <dbReference type="PROSITE" id="PS50928"/>
    </source>
</evidence>
<evidence type="ECO:0000313" key="13">
    <source>
        <dbReference type="EMBL" id="OQK01583.1"/>
    </source>
</evidence>
<accession>A0A072GEM2</accession>
<feature type="domain" description="ABC transmembrane type-1" evidence="8">
    <location>
        <begin position="113"/>
        <end position="326"/>
    </location>
</feature>
<dbReference type="GO" id="GO:0005886">
    <property type="term" value="C:plasma membrane"/>
    <property type="evidence" value="ECO:0007669"/>
    <property type="project" value="UniProtKB-SubCell"/>
</dbReference>
<dbReference type="EMBL" id="CP114194">
    <property type="protein sequence ID" value="WAT90401.1"/>
    <property type="molecule type" value="Genomic_DNA"/>
</dbReference>
<evidence type="ECO:0000313" key="19">
    <source>
        <dbReference type="Proteomes" id="UP000191946"/>
    </source>
</evidence>
<dbReference type="Proteomes" id="UP000464718">
    <property type="component" value="Chromosome i"/>
</dbReference>
<dbReference type="GO" id="GO:0055085">
    <property type="term" value="P:transmembrane transport"/>
    <property type="evidence" value="ECO:0007669"/>
    <property type="project" value="InterPro"/>
</dbReference>
<dbReference type="PANTHER" id="PTHR30465">
    <property type="entry name" value="INNER MEMBRANE ABC TRANSPORTER"/>
    <property type="match status" value="1"/>
</dbReference>
<evidence type="ECO:0000313" key="15">
    <source>
        <dbReference type="EMBL" id="QHH08010.1"/>
    </source>
</evidence>
<dbReference type="Gene3D" id="1.10.3720.10">
    <property type="entry name" value="MetI-like"/>
    <property type="match status" value="1"/>
</dbReference>
<evidence type="ECO:0000256" key="2">
    <source>
        <dbReference type="ARBA" id="ARBA00022448"/>
    </source>
</evidence>
<feature type="transmembrane region" description="Helical" evidence="7">
    <location>
        <begin position="203"/>
        <end position="222"/>
    </location>
</feature>
<keyword evidence="5 7" id="KW-1133">Transmembrane helix</keyword>
<reference evidence="16 21" key="5">
    <citation type="submission" date="2019-08" db="EMBL/GenBank/DDBJ databases">
        <title>Emerging of two pre-pandemic pathogenic O4:KUT lineages of Vibrio parahaemolyticus in coastal eastern China.</title>
        <authorList>
            <person name="Yu H."/>
        </authorList>
    </citation>
    <scope>NUCLEOTIDE SEQUENCE [LARGE SCALE GENOMIC DNA]</scope>
    <source>
        <strain evidence="16 21">HZ17-383</strain>
    </source>
</reference>
<organism evidence="14 20">
    <name type="scientific">Vibrio parahaemolyticus</name>
    <dbReference type="NCBI Taxonomy" id="670"/>
    <lineage>
        <taxon>Bacteria</taxon>
        <taxon>Pseudomonadati</taxon>
        <taxon>Pseudomonadota</taxon>
        <taxon>Gammaproteobacteria</taxon>
        <taxon>Vibrionales</taxon>
        <taxon>Vibrionaceae</taxon>
        <taxon>Vibrio</taxon>
    </lineage>
</organism>
<dbReference type="AlphaFoldDB" id="A0A072GEM2"/>
<evidence type="ECO:0000313" key="21">
    <source>
        <dbReference type="Proteomes" id="UP000321504"/>
    </source>
</evidence>
<reference evidence="9" key="3">
    <citation type="journal article" date="2018" name="Genome Biol.">
        <title>SKESA: strategic k-mer extension for scrupulous assemblies.</title>
        <authorList>
            <person name="Souvorov A."/>
            <person name="Agarwala R."/>
            <person name="Lipman D.J."/>
        </authorList>
    </citation>
    <scope>NUCLEOTIDE SEQUENCE</scope>
    <source>
        <strain evidence="9">1930</strain>
    </source>
</reference>
<dbReference type="Proteomes" id="UP001253193">
    <property type="component" value="Unassembled WGS sequence"/>
</dbReference>
<gene>
    <name evidence="13" type="ORF">AKG60_06645</name>
    <name evidence="14" type="ORF">CA163_01465</name>
    <name evidence="15" type="ORF">EHC69_00875</name>
    <name evidence="16" type="ORF">FVP01_19545</name>
    <name evidence="12" type="ORF">HKB16_30565</name>
    <name evidence="9" type="ORF">I7278_13350</name>
    <name evidence="10" type="ORF">IB292_04620</name>
    <name evidence="17" type="ORF">M5598_14865</name>
    <name evidence="18" type="ORF">O1Q84_00795</name>
    <name evidence="11" type="ORF">QX249_18030</name>
</gene>
<name>A0A072GEM2_VIBPH</name>
<evidence type="ECO:0000313" key="17">
    <source>
        <dbReference type="EMBL" id="UYV26287.1"/>
    </source>
</evidence>
<evidence type="ECO:0000313" key="9">
    <source>
        <dbReference type="EMBL" id="HAS6677799.1"/>
    </source>
</evidence>
<dbReference type="PROSITE" id="PS50928">
    <property type="entry name" value="ABC_TM1"/>
    <property type="match status" value="1"/>
</dbReference>
<comment type="subcellular location">
    <subcellularLocation>
        <location evidence="1 7">Cell membrane</location>
        <topology evidence="1 7">Multi-pass membrane protein</topology>
    </subcellularLocation>
</comment>
<evidence type="ECO:0000256" key="6">
    <source>
        <dbReference type="ARBA" id="ARBA00023136"/>
    </source>
</evidence>
<keyword evidence="6 7" id="KW-0472">Membrane</keyword>
<reference evidence="15 22" key="4">
    <citation type="submission" date="2018-12" db="EMBL/GenBank/DDBJ databases">
        <title>Genomic insights into the evolutionary origins and pathogenicity of five Vibrio parahaemolyticus strains isolated from the shrimp with acute hepatopancreatic necrosis disease (AHPND).</title>
        <authorList>
            <person name="Yang Q."/>
            <person name="Dong X."/>
            <person name="Xie G."/>
            <person name="Fu S."/>
            <person name="Zou P."/>
            <person name="Sun J."/>
            <person name="Wang Y."/>
            <person name="Huang J."/>
        </authorList>
    </citation>
    <scope>NUCLEOTIDE SEQUENCE [LARGE SCALE GENOMIC DNA]</scope>
    <source>
        <strain evidence="15 22">20160303005-1</strain>
    </source>
</reference>
<evidence type="ECO:0000256" key="4">
    <source>
        <dbReference type="ARBA" id="ARBA00022692"/>
    </source>
</evidence>
<feature type="transmembrane region" description="Helical" evidence="7">
    <location>
        <begin position="117"/>
        <end position="140"/>
    </location>
</feature>
<comment type="similarity">
    <text evidence="7">Belongs to the binding-protein-dependent transport system permease family.</text>
</comment>
<dbReference type="Proteomes" id="UP001163036">
    <property type="component" value="Chromosome 1"/>
</dbReference>
<dbReference type="Pfam" id="PF00528">
    <property type="entry name" value="BPD_transp_1"/>
    <property type="match status" value="1"/>
</dbReference>
<evidence type="ECO:0000256" key="3">
    <source>
        <dbReference type="ARBA" id="ARBA00022475"/>
    </source>
</evidence>
<keyword evidence="4 7" id="KW-0812">Transmembrane</keyword>
<dbReference type="PANTHER" id="PTHR30465:SF66">
    <property type="entry name" value="INNER MEMBRANE ABC TRANSPORTER PERMEASE PROTEIN YEJB"/>
    <property type="match status" value="1"/>
</dbReference>
<feature type="transmembrane region" description="Helical" evidence="7">
    <location>
        <begin position="9"/>
        <end position="30"/>
    </location>
</feature>
<dbReference type="Proteomes" id="UP000191946">
    <property type="component" value="Unassembled WGS sequence"/>
</dbReference>
<evidence type="ECO:0000313" key="12">
    <source>
        <dbReference type="EMBL" id="NMU87192.1"/>
    </source>
</evidence>
<dbReference type="Proteomes" id="UP001156560">
    <property type="component" value="Chromosome 1"/>
</dbReference>
<evidence type="ECO:0000313" key="16">
    <source>
        <dbReference type="EMBL" id="TXN14628.1"/>
    </source>
</evidence>
<dbReference type="EMBL" id="NIXT01000033">
    <property type="protein sequence ID" value="OXE34604.1"/>
    <property type="molecule type" value="Genomic_DNA"/>
</dbReference>
<dbReference type="OrthoDB" id="9805855at2"/>
<evidence type="ECO:0000313" key="23">
    <source>
        <dbReference type="Proteomes" id="UP000518904"/>
    </source>
</evidence>
<proteinExistence type="inferred from homology"/>
<dbReference type="EMBL" id="CP034298">
    <property type="protein sequence ID" value="QHH08010.1"/>
    <property type="molecule type" value="Genomic_DNA"/>
</dbReference>
<reference evidence="9" key="6">
    <citation type="submission" date="2019-12" db="EMBL/GenBank/DDBJ databases">
        <authorList>
            <consortium name="NCBI Pathogen Detection Project"/>
        </authorList>
    </citation>
    <scope>NUCLEOTIDE SEQUENCE</scope>
    <source>
        <strain evidence="9">1930</strain>
    </source>
</reference>
<dbReference type="Proteomes" id="UP000726777">
    <property type="component" value="Unassembled WGS sequence"/>
</dbReference>
<evidence type="ECO:0000313" key="14">
    <source>
        <dbReference type="EMBL" id="OXE34604.1"/>
    </source>
</evidence>
<keyword evidence="2 7" id="KW-0813">Transport</keyword>
<evidence type="ECO:0000256" key="1">
    <source>
        <dbReference type="ARBA" id="ARBA00004651"/>
    </source>
</evidence>
<dbReference type="EMBL" id="JABCLB010002612">
    <property type="protein sequence ID" value="NMU87192.1"/>
    <property type="molecule type" value="Genomic_DNA"/>
</dbReference>
<reference evidence="13 19" key="1">
    <citation type="submission" date="2015-08" db="EMBL/GenBank/DDBJ databases">
        <title>Draft Genome Sequences of Vibrio parahaemolyticus Strains.</title>
        <authorList>
            <person name="Gonzalez-Escalona N."/>
            <person name="DePaola A."/>
        </authorList>
    </citation>
    <scope>NUCLEOTIDE SEQUENCE [LARGE SCALE GENOMIC DNA]</scope>
    <source>
        <strain evidence="13 19">CFSAN001621</strain>
    </source>
</reference>
<dbReference type="GeneID" id="1187637"/>
<dbReference type="EMBL" id="VRMQ01000005">
    <property type="protein sequence ID" value="TXN14628.1"/>
    <property type="molecule type" value="Genomic_DNA"/>
</dbReference>
<evidence type="ECO:0000313" key="10">
    <source>
        <dbReference type="EMBL" id="MCC3804319.1"/>
    </source>
</evidence>
<evidence type="ECO:0000313" key="22">
    <source>
        <dbReference type="Proteomes" id="UP000464718"/>
    </source>
</evidence>
<reference evidence="18" key="10">
    <citation type="submission" date="2022-12" db="EMBL/GenBank/DDBJ databases">
        <title>Vibrio parahaemolyticus become highly virulent by producing novel Tc toxins.</title>
        <authorList>
            <person name="Yang F."/>
            <person name="You Y."/>
            <person name="Lai Q."/>
            <person name="Xu L."/>
            <person name="Li F."/>
        </authorList>
    </citation>
    <scope>NUCLEOTIDE SEQUENCE</scope>
    <source>
        <strain evidence="18">Vp-HL-202005</strain>
    </source>
</reference>
<dbReference type="STRING" id="670.ACZ92_14125"/>
<dbReference type="EMBL" id="JAUHGG010000006">
    <property type="protein sequence ID" value="MDS1822537.1"/>
    <property type="molecule type" value="Genomic_DNA"/>
</dbReference>
<reference evidence="17" key="9">
    <citation type="submission" date="2022-05" db="EMBL/GenBank/DDBJ databases">
        <title>Megaplasmid of Vibrio parahaemolyticus.</title>
        <authorList>
            <person name="Strauch E."/>
            <person name="Borowiak M."/>
        </authorList>
    </citation>
    <scope>NUCLEOTIDE SEQUENCE</scope>
    <source>
        <strain evidence="17">16-VB00198</strain>
    </source>
</reference>
<dbReference type="GO" id="GO:0042884">
    <property type="term" value="P:microcin transport"/>
    <property type="evidence" value="ECO:0007669"/>
    <property type="project" value="TreeGrafter"/>
</dbReference>